<reference evidence="3 4" key="1">
    <citation type="submission" date="2023-01" db="EMBL/GenBank/DDBJ databases">
        <title>Analysis of 21 Apiospora genomes using comparative genomics revels a genus with tremendous synthesis potential of carbohydrate active enzymes and secondary metabolites.</title>
        <authorList>
            <person name="Sorensen T."/>
        </authorList>
    </citation>
    <scope>NUCLEOTIDE SEQUENCE [LARGE SCALE GENOMIC DNA]</scope>
    <source>
        <strain evidence="3 4">CBS 114990</strain>
    </source>
</reference>
<dbReference type="Proteomes" id="UP001433268">
    <property type="component" value="Unassembled WGS sequence"/>
</dbReference>
<evidence type="ECO:0000256" key="1">
    <source>
        <dbReference type="SAM" id="MobiDB-lite"/>
    </source>
</evidence>
<dbReference type="Pfam" id="PF12937">
    <property type="entry name" value="F-box-like"/>
    <property type="match status" value="1"/>
</dbReference>
<organism evidence="3 4">
    <name type="scientific">Apiospora hydei</name>
    <dbReference type="NCBI Taxonomy" id="1337664"/>
    <lineage>
        <taxon>Eukaryota</taxon>
        <taxon>Fungi</taxon>
        <taxon>Dikarya</taxon>
        <taxon>Ascomycota</taxon>
        <taxon>Pezizomycotina</taxon>
        <taxon>Sordariomycetes</taxon>
        <taxon>Xylariomycetidae</taxon>
        <taxon>Amphisphaeriales</taxon>
        <taxon>Apiosporaceae</taxon>
        <taxon>Apiospora</taxon>
    </lineage>
</organism>
<gene>
    <name evidence="3" type="ORF">PG997_009276</name>
</gene>
<protein>
    <recommendedName>
        <fullName evidence="2">F-box domain-containing protein</fullName>
    </recommendedName>
</protein>
<proteinExistence type="predicted"/>
<comment type="caution">
    <text evidence="3">The sequence shown here is derived from an EMBL/GenBank/DDBJ whole genome shotgun (WGS) entry which is preliminary data.</text>
</comment>
<dbReference type="RefSeq" id="XP_066665553.1">
    <property type="nucleotide sequence ID" value="XM_066813591.1"/>
</dbReference>
<keyword evidence="4" id="KW-1185">Reference proteome</keyword>
<evidence type="ECO:0000313" key="3">
    <source>
        <dbReference type="EMBL" id="KAK8074613.1"/>
    </source>
</evidence>
<name>A0ABR1VXR7_9PEZI</name>
<accession>A0ABR1VXR7</accession>
<dbReference type="InterPro" id="IPR001810">
    <property type="entry name" value="F-box_dom"/>
</dbReference>
<sequence length="488" mass="55235">MQDTINILSIPNELLGQIFDAIQDRASLAAAARTCHDLRDFAEARLYSHLSLRKREALEALRKLVDARPQRAGFVRQLDLVFSTVQYDNHLEGVTTADAVTSFPYLNSLTVESPRCNAMSRINSSEWGTDWAADMSRYLKLFLSASLLGETKCNASPLQNLTSWEVDRFWYTSASCPVFLMPNLEKLELSCVIVEAKEGDRELLRFEGKTNLKALVFTRSIVNSDSLDLLLKLPKALLRLELNEGVPRVVDSKMMATIRSRNSSLRLSNNSLRHLTLFLRSHQFLHDVPMPQLQVDLSGLPSLESLHLGPNSSRFQPRWALVGRLPRNLALLRLAGFDARSLRRRGSLLSDLRLGELGSDRARAKGLSMAIDLEPTSRGHRHSDMRDMLREFEQSARELRPSRDDDDGGGGGGFEIQITTAKPTRYIPPYLYQERRPQRVVRYISTRPDDGQFLERPYFELTGMPEDEADLKDQDDKAIELFASESVS</sequence>
<feature type="region of interest" description="Disordered" evidence="1">
    <location>
        <begin position="395"/>
        <end position="419"/>
    </location>
</feature>
<dbReference type="GeneID" id="92046651"/>
<evidence type="ECO:0000259" key="2">
    <source>
        <dbReference type="Pfam" id="PF12937"/>
    </source>
</evidence>
<evidence type="ECO:0000313" key="4">
    <source>
        <dbReference type="Proteomes" id="UP001433268"/>
    </source>
</evidence>
<feature type="domain" description="F-box" evidence="2">
    <location>
        <begin position="7"/>
        <end position="53"/>
    </location>
</feature>
<dbReference type="EMBL" id="JAQQWN010000007">
    <property type="protein sequence ID" value="KAK8074613.1"/>
    <property type="molecule type" value="Genomic_DNA"/>
</dbReference>